<sequence>MIHRDQSPFFVYLTKLNEQHEKDVRGNRIAITKSGYNEKQIQTNGFKVQTVAKTMINWYYEKH</sequence>
<comment type="caution">
    <text evidence="1">The sequence shown here is derived from an EMBL/GenBank/DDBJ whole genome shotgun (WGS) entry which is preliminary data.</text>
</comment>
<accession>A0A9D5I1M0</accession>
<dbReference type="Proteomes" id="UP000051061">
    <property type="component" value="Unassembled WGS sequence"/>
</dbReference>
<evidence type="ECO:0000313" key="1">
    <source>
        <dbReference type="EMBL" id="KQL57832.1"/>
    </source>
</evidence>
<gene>
    <name evidence="1" type="ORF">AN965_05785</name>
</gene>
<reference evidence="1 2" key="1">
    <citation type="submission" date="2015-09" db="EMBL/GenBank/DDBJ databases">
        <title>Genome sequencing project for genomic taxonomy and phylogenomics of Bacillus-like bacteria.</title>
        <authorList>
            <person name="Liu B."/>
            <person name="Wang J."/>
            <person name="Zhu Y."/>
            <person name="Liu G."/>
            <person name="Chen Q."/>
            <person name="Chen Z."/>
            <person name="Lan J."/>
            <person name="Che J."/>
            <person name="Ge C."/>
            <person name="Shi H."/>
            <person name="Pan Z."/>
            <person name="Liu X."/>
        </authorList>
    </citation>
    <scope>NUCLEOTIDE SEQUENCE [LARGE SCALE GENOMIC DNA]</scope>
    <source>
        <strain evidence="1 2">DSM 19153</strain>
    </source>
</reference>
<proteinExistence type="predicted"/>
<protein>
    <submittedName>
        <fullName evidence="1">Uncharacterized protein</fullName>
    </submittedName>
</protein>
<name>A0A9D5I1M0_9BACI</name>
<dbReference type="AlphaFoldDB" id="A0A9D5I1M0"/>
<dbReference type="EMBL" id="LJJD01000014">
    <property type="protein sequence ID" value="KQL57832.1"/>
    <property type="molecule type" value="Genomic_DNA"/>
</dbReference>
<organism evidence="1 2">
    <name type="scientific">Alkalicoccobacillus plakortidis</name>
    <dbReference type="NCBI Taxonomy" id="444060"/>
    <lineage>
        <taxon>Bacteria</taxon>
        <taxon>Bacillati</taxon>
        <taxon>Bacillota</taxon>
        <taxon>Bacilli</taxon>
        <taxon>Bacillales</taxon>
        <taxon>Bacillaceae</taxon>
        <taxon>Alkalicoccobacillus</taxon>
    </lineage>
</organism>
<evidence type="ECO:0000313" key="2">
    <source>
        <dbReference type="Proteomes" id="UP000051061"/>
    </source>
</evidence>
<keyword evidence="2" id="KW-1185">Reference proteome</keyword>